<dbReference type="PANTHER" id="PTHR40036:SF1">
    <property type="entry name" value="MACROCIN O-METHYLTRANSFERASE"/>
    <property type="match status" value="1"/>
</dbReference>
<protein>
    <recommendedName>
        <fullName evidence="3">Methyltransferase</fullName>
    </recommendedName>
</protein>
<name>A0A2S4JRZ3_9SPIO</name>
<gene>
    <name evidence="1" type="ORF">AU468_06405</name>
</gene>
<keyword evidence="2" id="KW-1185">Reference proteome</keyword>
<dbReference type="Pfam" id="PF05711">
    <property type="entry name" value="TylF"/>
    <property type="match status" value="1"/>
</dbReference>
<dbReference type="EMBL" id="LPWH01000062">
    <property type="protein sequence ID" value="POR02309.1"/>
    <property type="molecule type" value="Genomic_DNA"/>
</dbReference>
<evidence type="ECO:0000313" key="1">
    <source>
        <dbReference type="EMBL" id="POR02309.1"/>
    </source>
</evidence>
<dbReference type="SUPFAM" id="SSF53335">
    <property type="entry name" value="S-adenosyl-L-methionine-dependent methyltransferases"/>
    <property type="match status" value="1"/>
</dbReference>
<dbReference type="Gene3D" id="3.40.50.150">
    <property type="entry name" value="Vaccinia Virus protein VP39"/>
    <property type="match status" value="1"/>
</dbReference>
<dbReference type="PANTHER" id="PTHR40036">
    <property type="entry name" value="MACROCIN O-METHYLTRANSFERASE"/>
    <property type="match status" value="1"/>
</dbReference>
<evidence type="ECO:0008006" key="3">
    <source>
        <dbReference type="Google" id="ProtNLM"/>
    </source>
</evidence>
<sequence length="228" mass="25209">MTPTHVYPPGYGHSPLPSDYRPWEADIPFLEAWARVRRNTMVDQARLFELWELVGQLPPDLPGALLEVGAWRGGSAGIMGLRLLREGDSRPLVVADTFCGVAKAGQEDPYYRGGEHGDTSLDRVRAFLHDLGLPDCTVLAGVFPDETAHRVPSADIAFCHIDVDVYQSARDVFEWVWPRMPAGGIVVFDDYGFLGCEGVTRYVHTLRDRPDGVVVANLNGHAVVVKTR</sequence>
<organism evidence="1 2">
    <name type="scientific">Alkalispirochaeta sphaeroplastigenens</name>
    <dbReference type="NCBI Taxonomy" id="1187066"/>
    <lineage>
        <taxon>Bacteria</taxon>
        <taxon>Pseudomonadati</taxon>
        <taxon>Spirochaetota</taxon>
        <taxon>Spirochaetia</taxon>
        <taxon>Spirochaetales</taxon>
        <taxon>Spirochaetaceae</taxon>
        <taxon>Alkalispirochaeta</taxon>
    </lineage>
</organism>
<dbReference type="Proteomes" id="UP000237350">
    <property type="component" value="Unassembled WGS sequence"/>
</dbReference>
<dbReference type="AlphaFoldDB" id="A0A2S4JRZ3"/>
<dbReference type="InterPro" id="IPR029063">
    <property type="entry name" value="SAM-dependent_MTases_sf"/>
</dbReference>
<reference evidence="2" key="1">
    <citation type="submission" date="2015-12" db="EMBL/GenBank/DDBJ databases">
        <authorList>
            <person name="Lodha T.D."/>
            <person name="Chintalapati S."/>
            <person name="Chintalapati V.R."/>
            <person name="Sravanthi T."/>
        </authorList>
    </citation>
    <scope>NUCLEOTIDE SEQUENCE [LARGE SCALE GENOMIC DNA]</scope>
    <source>
        <strain evidence="2">JC133</strain>
    </source>
</reference>
<accession>A0A2S4JRZ3</accession>
<dbReference type="InterPro" id="IPR008884">
    <property type="entry name" value="TylF_MeTrfase"/>
</dbReference>
<evidence type="ECO:0000313" key="2">
    <source>
        <dbReference type="Proteomes" id="UP000237350"/>
    </source>
</evidence>
<proteinExistence type="predicted"/>
<comment type="caution">
    <text evidence="1">The sequence shown here is derived from an EMBL/GenBank/DDBJ whole genome shotgun (WGS) entry which is preliminary data.</text>
</comment>